<dbReference type="AlphaFoldDB" id="A0AAV9LS92"/>
<evidence type="ECO:0000313" key="2">
    <source>
        <dbReference type="Proteomes" id="UP001311915"/>
    </source>
</evidence>
<dbReference type="Proteomes" id="UP001311915">
    <property type="component" value="Unassembled WGS sequence"/>
</dbReference>
<accession>A0AAV9LS92</accession>
<reference evidence="1 2" key="1">
    <citation type="submission" date="2023-10" db="EMBL/GenBank/DDBJ databases">
        <title>Genome-Wide Identification Analysis in wild type Solanum Pinnatisectum Reveals Some Genes Defensing Phytophthora Infestans.</title>
        <authorList>
            <person name="Sun C."/>
        </authorList>
    </citation>
    <scope>NUCLEOTIDE SEQUENCE [LARGE SCALE GENOMIC DNA]</scope>
    <source>
        <strain evidence="1">LQN</strain>
        <tissue evidence="1">Leaf</tissue>
    </source>
</reference>
<proteinExistence type="predicted"/>
<dbReference type="EMBL" id="JAWPEI010000005">
    <property type="protein sequence ID" value="KAK4727227.1"/>
    <property type="molecule type" value="Genomic_DNA"/>
</dbReference>
<keyword evidence="2" id="KW-1185">Reference proteome</keyword>
<name>A0AAV9LS92_9SOLN</name>
<dbReference type="InterPro" id="IPR053098">
    <property type="entry name" value="Petuviruses_polyprotein"/>
</dbReference>
<gene>
    <name evidence="1" type="ORF">R3W88_032144</name>
</gene>
<protein>
    <submittedName>
        <fullName evidence="1">Uncharacterized protein</fullName>
    </submittedName>
</protein>
<organism evidence="1 2">
    <name type="scientific">Solanum pinnatisectum</name>
    <name type="common">tansyleaf nightshade</name>
    <dbReference type="NCBI Taxonomy" id="50273"/>
    <lineage>
        <taxon>Eukaryota</taxon>
        <taxon>Viridiplantae</taxon>
        <taxon>Streptophyta</taxon>
        <taxon>Embryophyta</taxon>
        <taxon>Tracheophyta</taxon>
        <taxon>Spermatophyta</taxon>
        <taxon>Magnoliopsida</taxon>
        <taxon>eudicotyledons</taxon>
        <taxon>Gunneridae</taxon>
        <taxon>Pentapetalae</taxon>
        <taxon>asterids</taxon>
        <taxon>lamiids</taxon>
        <taxon>Solanales</taxon>
        <taxon>Solanaceae</taxon>
        <taxon>Solanoideae</taxon>
        <taxon>Solaneae</taxon>
        <taxon>Solanum</taxon>
    </lineage>
</organism>
<dbReference type="PANTHER" id="PTHR48435">
    <property type="entry name" value="POLYPROTEIN"/>
    <property type="match status" value="1"/>
</dbReference>
<dbReference type="PANTHER" id="PTHR48435:SF1">
    <property type="entry name" value="POLYPROTEIN"/>
    <property type="match status" value="1"/>
</dbReference>
<sequence length="176" mass="20177">MSSTYLPLLNPYSAFAEKTFFPWLKICSLYQQKPKGVREYIAASKLDQHPILATQEEQFITLQISEDFPKQWKNLGFTHIHFGAIRIALTYHGRKDETIVAHLSLLDTRYNKYQYANLGTTKITINAGIVFVTLFPNINMSPYGPYLTKLLMIQVQIQGSPQNRDVIQATLHSQIV</sequence>
<evidence type="ECO:0000313" key="1">
    <source>
        <dbReference type="EMBL" id="KAK4727227.1"/>
    </source>
</evidence>
<comment type="caution">
    <text evidence="1">The sequence shown here is derived from an EMBL/GenBank/DDBJ whole genome shotgun (WGS) entry which is preliminary data.</text>
</comment>